<dbReference type="Pfam" id="PF00248">
    <property type="entry name" value="Aldo_ket_red"/>
    <property type="match status" value="1"/>
</dbReference>
<dbReference type="PANTHER" id="PTHR11732">
    <property type="entry name" value="ALDO/KETO REDUCTASE"/>
    <property type="match status" value="1"/>
</dbReference>
<accession>A0A1I7RTX2</accession>
<dbReference type="InterPro" id="IPR036812">
    <property type="entry name" value="NAD(P)_OxRdtase_dom_sf"/>
</dbReference>
<dbReference type="InterPro" id="IPR023210">
    <property type="entry name" value="NADP_OxRdtase_dom"/>
</dbReference>
<sequence length="212" mass="23618">MTTITLYNGVEMPTVGLGALQSSPEECLNAIHAALDAGYTLIDTASISKNEEDIGKALEAYFETGKLSREDVFITTRFWFLQVRPEDVEKTLLEKLKALRTDYVDLYVTHQPKEAVKPITYGARPEHTWKAMEEVYKKGLAKSIGGSNLSRSIIGKIVKAGEVPAHILQFDWEFFYKAPQAAAFSIGLGVPVTLDVAHESPEMKKVVHQKEF</sequence>
<dbReference type="PRINTS" id="PR00069">
    <property type="entry name" value="ALDKETRDTASE"/>
</dbReference>
<organism evidence="2 3">
    <name type="scientific">Bursaphelenchus xylophilus</name>
    <name type="common">Pinewood nematode worm</name>
    <name type="synonym">Aphelenchoides xylophilus</name>
    <dbReference type="NCBI Taxonomy" id="6326"/>
    <lineage>
        <taxon>Eukaryota</taxon>
        <taxon>Metazoa</taxon>
        <taxon>Ecdysozoa</taxon>
        <taxon>Nematoda</taxon>
        <taxon>Chromadorea</taxon>
        <taxon>Rhabditida</taxon>
        <taxon>Tylenchina</taxon>
        <taxon>Tylenchomorpha</taxon>
        <taxon>Aphelenchoidea</taxon>
        <taxon>Aphelenchoididae</taxon>
        <taxon>Bursaphelenchus</taxon>
    </lineage>
</organism>
<proteinExistence type="predicted"/>
<evidence type="ECO:0000313" key="3">
    <source>
        <dbReference type="WBParaSite" id="BXY_0417800.1"/>
    </source>
</evidence>
<protein>
    <submittedName>
        <fullName evidence="3">Aldo_ket_red domain-containing protein</fullName>
    </submittedName>
</protein>
<dbReference type="InterPro" id="IPR020471">
    <property type="entry name" value="AKR"/>
</dbReference>
<dbReference type="eggNOG" id="KOG1577">
    <property type="taxonomic scope" value="Eukaryota"/>
</dbReference>
<dbReference type="AlphaFoldDB" id="A0A1I7RTX2"/>
<dbReference type="Gene3D" id="3.20.20.100">
    <property type="entry name" value="NADP-dependent oxidoreductase domain"/>
    <property type="match status" value="1"/>
</dbReference>
<dbReference type="SUPFAM" id="SSF51430">
    <property type="entry name" value="NAD(P)-linked oxidoreductase"/>
    <property type="match status" value="1"/>
</dbReference>
<feature type="domain" description="NADP-dependent oxidoreductase" evidence="1">
    <location>
        <begin position="18"/>
        <end position="175"/>
    </location>
</feature>
<reference evidence="3" key="1">
    <citation type="submission" date="2016-11" db="UniProtKB">
        <authorList>
            <consortium name="WormBaseParasite"/>
        </authorList>
    </citation>
    <scope>IDENTIFICATION</scope>
</reference>
<dbReference type="WBParaSite" id="BXY_0417800.1">
    <property type="protein sequence ID" value="BXY_0417800.1"/>
    <property type="gene ID" value="BXY_0417800"/>
</dbReference>
<evidence type="ECO:0000313" key="2">
    <source>
        <dbReference type="Proteomes" id="UP000095284"/>
    </source>
</evidence>
<name>A0A1I7RTX2_BURXY</name>
<dbReference type="Proteomes" id="UP000095284">
    <property type="component" value="Unplaced"/>
</dbReference>
<evidence type="ECO:0000259" key="1">
    <source>
        <dbReference type="Pfam" id="PF00248"/>
    </source>
</evidence>
<dbReference type="GO" id="GO:0016491">
    <property type="term" value="F:oxidoreductase activity"/>
    <property type="evidence" value="ECO:0007669"/>
    <property type="project" value="InterPro"/>
</dbReference>